<evidence type="ECO:0000256" key="5">
    <source>
        <dbReference type="SAM" id="Phobius"/>
    </source>
</evidence>
<evidence type="ECO:0000313" key="7">
    <source>
        <dbReference type="Proteomes" id="UP001229251"/>
    </source>
</evidence>
<dbReference type="EMBL" id="JASOOE010000005">
    <property type="protein sequence ID" value="MDK7187090.1"/>
    <property type="molecule type" value="Genomic_DNA"/>
</dbReference>
<keyword evidence="2 5" id="KW-0812">Transmembrane</keyword>
<keyword evidence="4 5" id="KW-0472">Membrane</keyword>
<dbReference type="Pfam" id="PF05128">
    <property type="entry name" value="DUF697"/>
    <property type="match status" value="1"/>
</dbReference>
<feature type="transmembrane region" description="Helical" evidence="5">
    <location>
        <begin position="35"/>
        <end position="59"/>
    </location>
</feature>
<organism evidence="6 7">
    <name type="scientific">Facklamia hominis</name>
    <dbReference type="NCBI Taxonomy" id="178214"/>
    <lineage>
        <taxon>Bacteria</taxon>
        <taxon>Bacillati</taxon>
        <taxon>Bacillota</taxon>
        <taxon>Bacilli</taxon>
        <taxon>Lactobacillales</taxon>
        <taxon>Aerococcaceae</taxon>
        <taxon>Facklamia</taxon>
    </lineage>
</organism>
<comment type="caution">
    <text evidence="6">The sequence shown here is derived from an EMBL/GenBank/DDBJ whole genome shotgun (WGS) entry which is preliminary data.</text>
</comment>
<dbReference type="GO" id="GO:0016020">
    <property type="term" value="C:membrane"/>
    <property type="evidence" value="ECO:0007669"/>
    <property type="project" value="UniProtKB-SubCell"/>
</dbReference>
<feature type="transmembrane region" description="Helical" evidence="5">
    <location>
        <begin position="12"/>
        <end position="29"/>
    </location>
</feature>
<protein>
    <submittedName>
        <fullName evidence="6">DUF697 domain-containing protein</fullName>
    </submittedName>
</protein>
<dbReference type="InterPro" id="IPR021147">
    <property type="entry name" value="DUF697"/>
</dbReference>
<proteinExistence type="predicted"/>
<dbReference type="AlphaFoldDB" id="A0AAJ1Q455"/>
<evidence type="ECO:0000256" key="2">
    <source>
        <dbReference type="ARBA" id="ARBA00022692"/>
    </source>
</evidence>
<evidence type="ECO:0000256" key="4">
    <source>
        <dbReference type="ARBA" id="ARBA00023136"/>
    </source>
</evidence>
<dbReference type="Proteomes" id="UP001229251">
    <property type="component" value="Unassembled WGS sequence"/>
</dbReference>
<comment type="subcellular location">
    <subcellularLocation>
        <location evidence="1">Membrane</location>
        <topology evidence="1">Multi-pass membrane protein</topology>
    </subcellularLocation>
</comment>
<reference evidence="6" key="1">
    <citation type="submission" date="2023-05" db="EMBL/GenBank/DDBJ databases">
        <title>Cataloging the Phylogenetic Diversity of Human Bladder Bacteria.</title>
        <authorList>
            <person name="Du J."/>
        </authorList>
    </citation>
    <scope>NUCLEOTIDE SEQUENCE</scope>
    <source>
        <strain evidence="6">UMB1231</strain>
    </source>
</reference>
<sequence length="318" mass="35809">MKIPLLKIITGLISLMALIFVFNQFSLLYRNLYLIHPLLALLVLIACLLVFIVFILWMVKEIMALPKALILDPQASLEEREAFIQSSIKKLQQNPRLQQMNFSWQDLTLDNQIEKIDQANQVLKNASMEDIKKQAQTVFLTTAISQNGTLDAFTVLYVLIQLVWRLIKTYDTRPSLKKIIHIYKNVFLTVLMTRSLEDLDLIEAQLEPLIASLFGSSLISMIPGSVSMTNLVVNSLFQGAINALLTLRVGIITIDHLSSLNALNPQQEKRSASLEASKLLGVIIKDGSLQIIQILGRSIKQAGRKLNPLADLKGKRFF</sequence>
<name>A0AAJ1Q455_9LACT</name>
<evidence type="ECO:0000313" key="6">
    <source>
        <dbReference type="EMBL" id="MDK7187090.1"/>
    </source>
</evidence>
<evidence type="ECO:0000256" key="3">
    <source>
        <dbReference type="ARBA" id="ARBA00022989"/>
    </source>
</evidence>
<accession>A0AAJ1Q455</accession>
<gene>
    <name evidence="6" type="ORF">QP433_03760</name>
</gene>
<dbReference type="RefSeq" id="WP_070609524.1">
    <property type="nucleotide sequence ID" value="NZ_JASOOE010000005.1"/>
</dbReference>
<evidence type="ECO:0000256" key="1">
    <source>
        <dbReference type="ARBA" id="ARBA00004141"/>
    </source>
</evidence>
<keyword evidence="3 5" id="KW-1133">Transmembrane helix</keyword>